<gene>
    <name evidence="1" type="ORF">AGLY_000662</name>
</gene>
<keyword evidence="2" id="KW-1185">Reference proteome</keyword>
<evidence type="ECO:0000313" key="1">
    <source>
        <dbReference type="EMBL" id="KAE9545119.1"/>
    </source>
</evidence>
<feature type="non-terminal residue" evidence="1">
    <location>
        <position position="229"/>
    </location>
</feature>
<comment type="caution">
    <text evidence="1">The sequence shown here is derived from an EMBL/GenBank/DDBJ whole genome shotgun (WGS) entry which is preliminary data.</text>
</comment>
<dbReference type="Proteomes" id="UP000475862">
    <property type="component" value="Unassembled WGS sequence"/>
</dbReference>
<protein>
    <submittedName>
        <fullName evidence="1">Uncharacterized protein</fullName>
    </submittedName>
</protein>
<dbReference type="AlphaFoldDB" id="A0A6G0U939"/>
<name>A0A6G0U939_APHGL</name>
<sequence length="229" mass="27014">MLQFQTLGVVSDDKFSKKSRKIKKSDGKTGIFTQNHFSTKSILLYGCCSKTNHCQYLKFSPNVYTTEIFDFYEIFFFEVHNPFLKAFIVQFFTISVEIAKICNNKISMNFPSSNYRENSKHHYRKNLISIKFFWLNQNTCKFNTKFLISHRNINHLFHQPFERISKADKSSSFRIVFLIHTAPNIHQSGTHLPAFVTIIIEVYGKGFKFFLKMETNLITKYGLENFYIK</sequence>
<reference evidence="1 2" key="1">
    <citation type="submission" date="2019-08" db="EMBL/GenBank/DDBJ databases">
        <title>The genome of the soybean aphid Biotype 1, its phylome, world population structure and adaptation to the North American continent.</title>
        <authorList>
            <person name="Giordano R."/>
            <person name="Donthu R.K."/>
            <person name="Hernandez A.G."/>
            <person name="Wright C.L."/>
            <person name="Zimin A.V."/>
        </authorList>
    </citation>
    <scope>NUCLEOTIDE SEQUENCE [LARGE SCALE GENOMIC DNA]</scope>
    <source>
        <tissue evidence="1">Whole aphids</tissue>
    </source>
</reference>
<organism evidence="1 2">
    <name type="scientific">Aphis glycines</name>
    <name type="common">Soybean aphid</name>
    <dbReference type="NCBI Taxonomy" id="307491"/>
    <lineage>
        <taxon>Eukaryota</taxon>
        <taxon>Metazoa</taxon>
        <taxon>Ecdysozoa</taxon>
        <taxon>Arthropoda</taxon>
        <taxon>Hexapoda</taxon>
        <taxon>Insecta</taxon>
        <taxon>Pterygota</taxon>
        <taxon>Neoptera</taxon>
        <taxon>Paraneoptera</taxon>
        <taxon>Hemiptera</taxon>
        <taxon>Sternorrhyncha</taxon>
        <taxon>Aphidomorpha</taxon>
        <taxon>Aphidoidea</taxon>
        <taxon>Aphididae</taxon>
        <taxon>Aphidini</taxon>
        <taxon>Aphis</taxon>
        <taxon>Aphis</taxon>
    </lineage>
</organism>
<proteinExistence type="predicted"/>
<accession>A0A6G0U939</accession>
<dbReference type="EMBL" id="VYZN01000001">
    <property type="protein sequence ID" value="KAE9545119.1"/>
    <property type="molecule type" value="Genomic_DNA"/>
</dbReference>
<evidence type="ECO:0000313" key="2">
    <source>
        <dbReference type="Proteomes" id="UP000475862"/>
    </source>
</evidence>